<accession>S3DDM6</accession>
<feature type="compositionally biased region" description="Acidic residues" evidence="1">
    <location>
        <begin position="167"/>
        <end position="177"/>
    </location>
</feature>
<feature type="compositionally biased region" description="Basic and acidic residues" evidence="1">
    <location>
        <begin position="129"/>
        <end position="144"/>
    </location>
</feature>
<sequence length="404" mass="44497">MSWMDSWSRPSKSQATPPPYYLLPGGDKTPYCHRCGRIIGDRKTKTGSAAATPAKYCSSRCKTSRQDKALNQRIEDTFVALMNGLPVPGAEDPSLEPSTESSNGKGKAAPNSSKKKKKGESRVLVDCGDVEKAVFGDRDDPDKRFGRRKNRARRGVKDGDVWKSVDMESDESDDDQHDEAAESKEGILSLTKTQSKNSKFTGDSLENESSEEDKEANGGLSITSHVPSAAESGTQLDADVIARLSIRSGTRIRPSQEVSEVNGGVGGEKGLKERIVEGEDMLQKRREGQKKADQRELVRCAARRGVAFGFVVKNRGEKDEQRRLCEAVMQGKVVESSFAKGPPMVYEDAVRLGASSVESSARRHLVLQGGPHNYYVNSRQYRLWPLEEGATFHNQENQVMRRVG</sequence>
<dbReference type="AlphaFoldDB" id="S3DDM6"/>
<feature type="region of interest" description="Disordered" evidence="1">
    <location>
        <begin position="1"/>
        <end position="21"/>
    </location>
</feature>
<proteinExistence type="predicted"/>
<gene>
    <name evidence="2" type="ORF">GLAREA_12814</name>
</gene>
<keyword evidence="3" id="KW-1185">Reference proteome</keyword>
<dbReference type="KEGG" id="glz:GLAREA_12814"/>
<feature type="compositionally biased region" description="Basic and acidic residues" evidence="1">
    <location>
        <begin position="155"/>
        <end position="166"/>
    </location>
</feature>
<feature type="compositionally biased region" description="Polar residues" evidence="1">
    <location>
        <begin position="220"/>
        <end position="234"/>
    </location>
</feature>
<protein>
    <submittedName>
        <fullName evidence="2">Uncharacterized protein</fullName>
    </submittedName>
</protein>
<dbReference type="EMBL" id="KE145365">
    <property type="protein sequence ID" value="EPE30091.1"/>
    <property type="molecule type" value="Genomic_DNA"/>
</dbReference>
<dbReference type="eggNOG" id="ENOG502SM3Z">
    <property type="taxonomic scope" value="Eukaryota"/>
</dbReference>
<feature type="compositionally biased region" description="Acidic residues" evidence="1">
    <location>
        <begin position="205"/>
        <end position="214"/>
    </location>
</feature>
<feature type="compositionally biased region" description="Basic residues" evidence="1">
    <location>
        <begin position="145"/>
        <end position="154"/>
    </location>
</feature>
<evidence type="ECO:0000313" key="2">
    <source>
        <dbReference type="EMBL" id="EPE30091.1"/>
    </source>
</evidence>
<dbReference type="RefSeq" id="XP_008082768.1">
    <property type="nucleotide sequence ID" value="XM_008084577.1"/>
</dbReference>
<dbReference type="GeneID" id="19471854"/>
<dbReference type="OMA" id="KYCSARC"/>
<organism evidence="2 3">
    <name type="scientific">Glarea lozoyensis (strain ATCC 20868 / MF5171)</name>
    <dbReference type="NCBI Taxonomy" id="1116229"/>
    <lineage>
        <taxon>Eukaryota</taxon>
        <taxon>Fungi</taxon>
        <taxon>Dikarya</taxon>
        <taxon>Ascomycota</taxon>
        <taxon>Pezizomycotina</taxon>
        <taxon>Leotiomycetes</taxon>
        <taxon>Helotiales</taxon>
        <taxon>Helotiaceae</taxon>
        <taxon>Glarea</taxon>
    </lineage>
</organism>
<dbReference type="OrthoDB" id="537467at2759"/>
<dbReference type="Proteomes" id="UP000016922">
    <property type="component" value="Unassembled WGS sequence"/>
</dbReference>
<feature type="region of interest" description="Disordered" evidence="1">
    <location>
        <begin position="84"/>
        <end position="234"/>
    </location>
</feature>
<feature type="compositionally biased region" description="Polar residues" evidence="1">
    <location>
        <begin position="190"/>
        <end position="201"/>
    </location>
</feature>
<evidence type="ECO:0000256" key="1">
    <source>
        <dbReference type="SAM" id="MobiDB-lite"/>
    </source>
</evidence>
<name>S3DDM6_GLAL2</name>
<reference evidence="2 3" key="1">
    <citation type="journal article" date="2013" name="BMC Genomics">
        <title>Genomics-driven discovery of the pneumocandin biosynthetic gene cluster in the fungus Glarea lozoyensis.</title>
        <authorList>
            <person name="Chen L."/>
            <person name="Yue Q."/>
            <person name="Zhang X."/>
            <person name="Xiang M."/>
            <person name="Wang C."/>
            <person name="Li S."/>
            <person name="Che Y."/>
            <person name="Ortiz-Lopez F.J."/>
            <person name="Bills G.F."/>
            <person name="Liu X."/>
            <person name="An Z."/>
        </authorList>
    </citation>
    <scope>NUCLEOTIDE SEQUENCE [LARGE SCALE GENOMIC DNA]</scope>
    <source>
        <strain evidence="3">ATCC 20868 / MF5171</strain>
    </source>
</reference>
<evidence type="ECO:0000313" key="3">
    <source>
        <dbReference type="Proteomes" id="UP000016922"/>
    </source>
</evidence>
<dbReference type="HOGENOM" id="CLU_070881_0_0_1"/>